<reference evidence="6 7" key="1">
    <citation type="submission" date="2024-01" db="EMBL/GenBank/DDBJ databases">
        <title>The genomes of 5 underutilized Papilionoideae crops provide insights into root nodulation and disease resistanc.</title>
        <authorList>
            <person name="Jiang F."/>
        </authorList>
    </citation>
    <scope>NUCLEOTIDE SEQUENCE [LARGE SCALE GENOMIC DNA]</scope>
    <source>
        <strain evidence="6">DUOXIRENSHENG_FW03</strain>
        <tissue evidence="6">Leaves</tissue>
    </source>
</reference>
<organism evidence="6 7">
    <name type="scientific">Psophocarpus tetragonolobus</name>
    <name type="common">Winged bean</name>
    <name type="synonym">Dolichos tetragonolobus</name>
    <dbReference type="NCBI Taxonomy" id="3891"/>
    <lineage>
        <taxon>Eukaryota</taxon>
        <taxon>Viridiplantae</taxon>
        <taxon>Streptophyta</taxon>
        <taxon>Embryophyta</taxon>
        <taxon>Tracheophyta</taxon>
        <taxon>Spermatophyta</taxon>
        <taxon>Magnoliopsida</taxon>
        <taxon>eudicotyledons</taxon>
        <taxon>Gunneridae</taxon>
        <taxon>Pentapetalae</taxon>
        <taxon>rosids</taxon>
        <taxon>fabids</taxon>
        <taxon>Fabales</taxon>
        <taxon>Fabaceae</taxon>
        <taxon>Papilionoideae</taxon>
        <taxon>50 kb inversion clade</taxon>
        <taxon>NPAAA clade</taxon>
        <taxon>indigoferoid/millettioid clade</taxon>
        <taxon>Phaseoleae</taxon>
        <taxon>Psophocarpus</taxon>
    </lineage>
</organism>
<feature type="transmembrane region" description="Helical" evidence="4">
    <location>
        <begin position="191"/>
        <end position="212"/>
    </location>
</feature>
<sequence length="315" mass="35887">MSHSNYPEDVMLKGSTKFYRSGPWDGTKFSAIPSVTSSSLVNYTIVSTKDEFSTTYSMKDKSVISRITMNQTLYVRQRLTWNKDSKTWTVSSQLPGDMCDLYNTCGAFGICDSSEAPMCKCLDGFKPKSPENWSQMNWNEGCVHNQTWRCMDKSRDGFHKFSRVKAPDTTRTWVNANQENQDEKHKLKKKVVVTASTISSVIVMLLILIFVYCSNKAKIEEIITKIKGNNNESEQVFEVPLFDLASIIHATNHFSKYNMLGEGGFGPVYKLKPCMIVSLIILTSGMYMEENANYTLAIDDNLNKIPWNKRSNRDR</sequence>
<dbReference type="AlphaFoldDB" id="A0AAN9ST05"/>
<keyword evidence="4" id="KW-0472">Membrane</keyword>
<dbReference type="Proteomes" id="UP001386955">
    <property type="component" value="Unassembled WGS sequence"/>
</dbReference>
<proteinExistence type="predicted"/>
<dbReference type="PANTHER" id="PTHR32444">
    <property type="entry name" value="BULB-TYPE LECTIN DOMAIN-CONTAINING PROTEIN"/>
    <property type="match status" value="1"/>
</dbReference>
<comment type="caution">
    <text evidence="3">Lacks conserved residue(s) required for the propagation of feature annotation.</text>
</comment>
<accession>A0AAN9ST05</accession>
<evidence type="ECO:0000259" key="5">
    <source>
        <dbReference type="PROSITE" id="PS50026"/>
    </source>
</evidence>
<feature type="domain" description="EGF-like" evidence="5">
    <location>
        <begin position="95"/>
        <end position="131"/>
    </location>
</feature>
<keyword evidence="4" id="KW-0812">Transmembrane</keyword>
<keyword evidence="3" id="KW-0245">EGF-like domain</keyword>
<gene>
    <name evidence="6" type="ORF">VNO78_06348</name>
</gene>
<dbReference type="Gene3D" id="3.30.200.20">
    <property type="entry name" value="Phosphorylase Kinase, domain 1"/>
    <property type="match status" value="1"/>
</dbReference>
<protein>
    <recommendedName>
        <fullName evidence="5">EGF-like domain-containing protein</fullName>
    </recommendedName>
</protein>
<dbReference type="PROSITE" id="PS50026">
    <property type="entry name" value="EGF_3"/>
    <property type="match status" value="1"/>
</dbReference>
<keyword evidence="4" id="KW-1133">Transmembrane helix</keyword>
<evidence type="ECO:0000256" key="1">
    <source>
        <dbReference type="ARBA" id="ARBA00022729"/>
    </source>
</evidence>
<keyword evidence="7" id="KW-1185">Reference proteome</keyword>
<dbReference type="EMBL" id="JAYMYS010000002">
    <property type="protein sequence ID" value="KAK7405150.1"/>
    <property type="molecule type" value="Genomic_DNA"/>
</dbReference>
<dbReference type="GO" id="GO:0048544">
    <property type="term" value="P:recognition of pollen"/>
    <property type="evidence" value="ECO:0007669"/>
    <property type="project" value="InterPro"/>
</dbReference>
<evidence type="ECO:0000256" key="3">
    <source>
        <dbReference type="PROSITE-ProRule" id="PRU00076"/>
    </source>
</evidence>
<keyword evidence="1" id="KW-0732">Signal</keyword>
<dbReference type="PANTHER" id="PTHR32444:SF234">
    <property type="entry name" value="RECEPTOR-LIKE SERINE_THREONINE-PROTEIN KINASE"/>
    <property type="match status" value="1"/>
</dbReference>
<evidence type="ECO:0000256" key="2">
    <source>
        <dbReference type="ARBA" id="ARBA00023157"/>
    </source>
</evidence>
<evidence type="ECO:0000313" key="6">
    <source>
        <dbReference type="EMBL" id="KAK7405150.1"/>
    </source>
</evidence>
<evidence type="ECO:0000256" key="4">
    <source>
        <dbReference type="SAM" id="Phobius"/>
    </source>
</evidence>
<comment type="caution">
    <text evidence="6">The sequence shown here is derived from an EMBL/GenBank/DDBJ whole genome shotgun (WGS) entry which is preliminary data.</text>
</comment>
<evidence type="ECO:0000313" key="7">
    <source>
        <dbReference type="Proteomes" id="UP001386955"/>
    </source>
</evidence>
<dbReference type="InterPro" id="IPR000742">
    <property type="entry name" value="EGF"/>
</dbReference>
<dbReference type="Pfam" id="PF00954">
    <property type="entry name" value="S_locus_glycop"/>
    <property type="match status" value="1"/>
</dbReference>
<dbReference type="InterPro" id="IPR000858">
    <property type="entry name" value="S_locus_glycoprot_dom"/>
</dbReference>
<keyword evidence="2" id="KW-1015">Disulfide bond</keyword>
<name>A0AAN9ST05_PSOTE</name>